<keyword evidence="7" id="KW-0732">Signal</keyword>
<dbReference type="GO" id="GO:0004563">
    <property type="term" value="F:beta-N-acetylhexosaminidase activity"/>
    <property type="evidence" value="ECO:0007669"/>
    <property type="project" value="UniProtKB-EC"/>
</dbReference>
<keyword evidence="4 6" id="KW-0378">Hydrolase</keyword>
<reference evidence="11 12" key="1">
    <citation type="submission" date="2019-06" db="EMBL/GenBank/DDBJ databases">
        <title>Flavibacter putida gen. nov., sp. nov., a novel marine bacterium of the family Flavobacteriaceae isolated from coastal seawater.</title>
        <authorList>
            <person name="Feng X."/>
        </authorList>
    </citation>
    <scope>NUCLEOTIDE SEQUENCE [LARGE SCALE GENOMIC DNA]</scope>
    <source>
        <strain evidence="11 12">PLHSN227</strain>
    </source>
</reference>
<keyword evidence="5 6" id="KW-0326">Glycosidase</keyword>
<dbReference type="Proteomes" id="UP000317169">
    <property type="component" value="Unassembled WGS sequence"/>
</dbReference>
<evidence type="ECO:0000256" key="2">
    <source>
        <dbReference type="ARBA" id="ARBA00005336"/>
    </source>
</evidence>
<dbReference type="PROSITE" id="PS00775">
    <property type="entry name" value="GLYCOSYL_HYDROL_F3"/>
    <property type="match status" value="1"/>
</dbReference>
<dbReference type="RefSeq" id="WP_141420748.1">
    <property type="nucleotide sequence ID" value="NZ_VIAR01000002.1"/>
</dbReference>
<evidence type="ECO:0000259" key="8">
    <source>
        <dbReference type="Pfam" id="PF00144"/>
    </source>
</evidence>
<dbReference type="EC" id="3.2.1.52" evidence="3"/>
<evidence type="ECO:0000256" key="7">
    <source>
        <dbReference type="SAM" id="SignalP"/>
    </source>
</evidence>
<dbReference type="Gene3D" id="3.40.50.1700">
    <property type="entry name" value="Glycoside hydrolase family 3 C-terminal domain"/>
    <property type="match status" value="1"/>
</dbReference>
<dbReference type="InterPro" id="IPR001764">
    <property type="entry name" value="Glyco_hydro_3_N"/>
</dbReference>
<comment type="similarity">
    <text evidence="2 6">Belongs to the glycosyl hydrolase 3 family.</text>
</comment>
<dbReference type="AlphaFoldDB" id="A0A507ZWZ9"/>
<dbReference type="SUPFAM" id="SSF52279">
    <property type="entry name" value="Beta-D-glucan exohydrolase, C-terminal domain"/>
    <property type="match status" value="1"/>
</dbReference>
<evidence type="ECO:0000313" key="12">
    <source>
        <dbReference type="Proteomes" id="UP000317169"/>
    </source>
</evidence>
<dbReference type="Pfam" id="PF01915">
    <property type="entry name" value="Glyco_hydro_3_C"/>
    <property type="match status" value="1"/>
</dbReference>
<dbReference type="OrthoDB" id="9805821at2"/>
<name>A0A507ZWZ9_9FLAO</name>
<dbReference type="InterPro" id="IPR002772">
    <property type="entry name" value="Glyco_hydro_3_C"/>
</dbReference>
<dbReference type="PANTHER" id="PTHR30480:SF13">
    <property type="entry name" value="BETA-HEXOSAMINIDASE"/>
    <property type="match status" value="1"/>
</dbReference>
<comment type="catalytic activity">
    <reaction evidence="1">
        <text>Hydrolysis of terminal non-reducing N-acetyl-D-hexosamine residues in N-acetyl-beta-D-hexosaminides.</text>
        <dbReference type="EC" id="3.2.1.52"/>
    </reaction>
</comment>
<protein>
    <recommendedName>
        <fullName evidence="3">beta-N-acetylhexosaminidase</fullName>
        <ecNumber evidence="3">3.2.1.52</ecNumber>
    </recommendedName>
</protein>
<evidence type="ECO:0000259" key="9">
    <source>
        <dbReference type="Pfam" id="PF00933"/>
    </source>
</evidence>
<dbReference type="Gene3D" id="3.20.20.300">
    <property type="entry name" value="Glycoside hydrolase, family 3, N-terminal domain"/>
    <property type="match status" value="1"/>
</dbReference>
<feature type="domain" description="Beta-lactamase-related" evidence="8">
    <location>
        <begin position="595"/>
        <end position="948"/>
    </location>
</feature>
<keyword evidence="12" id="KW-1185">Reference proteome</keyword>
<dbReference type="GO" id="GO:0009254">
    <property type="term" value="P:peptidoglycan turnover"/>
    <property type="evidence" value="ECO:0007669"/>
    <property type="project" value="TreeGrafter"/>
</dbReference>
<accession>A0A507ZWZ9</accession>
<proteinExistence type="inferred from homology"/>
<dbReference type="InterPro" id="IPR012338">
    <property type="entry name" value="Beta-lactam/transpept-like"/>
</dbReference>
<evidence type="ECO:0000256" key="1">
    <source>
        <dbReference type="ARBA" id="ARBA00001231"/>
    </source>
</evidence>
<evidence type="ECO:0000313" key="11">
    <source>
        <dbReference type="EMBL" id="TQD40218.1"/>
    </source>
</evidence>
<organism evidence="11 12">
    <name type="scientific">Haloflavibacter putidus</name>
    <dbReference type="NCBI Taxonomy" id="2576776"/>
    <lineage>
        <taxon>Bacteria</taxon>
        <taxon>Pseudomonadati</taxon>
        <taxon>Bacteroidota</taxon>
        <taxon>Flavobacteriia</taxon>
        <taxon>Flavobacteriales</taxon>
        <taxon>Flavobacteriaceae</taxon>
        <taxon>Haloflavibacter</taxon>
    </lineage>
</organism>
<evidence type="ECO:0000256" key="4">
    <source>
        <dbReference type="ARBA" id="ARBA00022801"/>
    </source>
</evidence>
<dbReference type="Pfam" id="PF00933">
    <property type="entry name" value="Glyco_hydro_3"/>
    <property type="match status" value="1"/>
</dbReference>
<dbReference type="Gene3D" id="3.40.710.10">
    <property type="entry name" value="DD-peptidase/beta-lactamase superfamily"/>
    <property type="match status" value="1"/>
</dbReference>
<dbReference type="InterPro" id="IPR036962">
    <property type="entry name" value="Glyco_hydro_3_N_sf"/>
</dbReference>
<dbReference type="EMBL" id="VIAR01000002">
    <property type="protein sequence ID" value="TQD40218.1"/>
    <property type="molecule type" value="Genomic_DNA"/>
</dbReference>
<evidence type="ECO:0000259" key="10">
    <source>
        <dbReference type="Pfam" id="PF01915"/>
    </source>
</evidence>
<evidence type="ECO:0000256" key="3">
    <source>
        <dbReference type="ARBA" id="ARBA00012663"/>
    </source>
</evidence>
<dbReference type="InterPro" id="IPR001466">
    <property type="entry name" value="Beta-lactam-related"/>
</dbReference>
<dbReference type="InterPro" id="IPR036881">
    <property type="entry name" value="Glyco_hydro_3_C_sf"/>
</dbReference>
<dbReference type="InterPro" id="IPR017853">
    <property type="entry name" value="GH"/>
</dbReference>
<comment type="caution">
    <text evidence="11">The sequence shown here is derived from an EMBL/GenBank/DDBJ whole genome shotgun (WGS) entry which is preliminary data.</text>
</comment>
<feature type="domain" description="Glycoside hydrolase family 3 N-terminal" evidence="9">
    <location>
        <begin position="44"/>
        <end position="358"/>
    </location>
</feature>
<evidence type="ECO:0000256" key="5">
    <source>
        <dbReference type="ARBA" id="ARBA00023295"/>
    </source>
</evidence>
<dbReference type="GO" id="GO:0005975">
    <property type="term" value="P:carbohydrate metabolic process"/>
    <property type="evidence" value="ECO:0007669"/>
    <property type="project" value="InterPro"/>
</dbReference>
<dbReference type="SUPFAM" id="SSF51445">
    <property type="entry name" value="(Trans)glycosidases"/>
    <property type="match status" value="1"/>
</dbReference>
<dbReference type="InterPro" id="IPR050226">
    <property type="entry name" value="NagZ_Beta-hexosaminidase"/>
</dbReference>
<gene>
    <name evidence="11" type="ORF">FKR84_03195</name>
</gene>
<feature type="chain" id="PRO_5021228543" description="beta-N-acetylhexosaminidase" evidence="7">
    <location>
        <begin position="19"/>
        <end position="968"/>
    </location>
</feature>
<dbReference type="InterPro" id="IPR019800">
    <property type="entry name" value="Glyco_hydro_3_AS"/>
</dbReference>
<dbReference type="Pfam" id="PF00144">
    <property type="entry name" value="Beta-lactamase"/>
    <property type="match status" value="1"/>
</dbReference>
<feature type="signal peptide" evidence="7">
    <location>
        <begin position="1"/>
        <end position="18"/>
    </location>
</feature>
<evidence type="ECO:0000256" key="6">
    <source>
        <dbReference type="RuleBase" id="RU361161"/>
    </source>
</evidence>
<sequence>MKKSLLFCFLLCSSLVFSQKSPLESANKIAQKKWVDSVYSGMSLDQKIGQLFMVDIFSSKPKSVTDHIKTLIKNYHIGGVIFSKGGPQRQAKLNNEYQELSKIPLLVGMDAEWGLSMRLDSTYAFPWNMTLGAIEDLKTVERVGKQIGKHNKRLGVHINFAPVVDINVNPDNPIIGNRSFGENKYNVTQKAIAFMKGMHSENVLSSAKHFPGHGDTDVDSHKALPVLNFSRKRLDSIELYPYKLMIKAGVSSIMVGHLNVPVLDDRKNHPSSISKPIITNLLKEDYGYKGLIFTDALNMRGISDYDEPGKVDLEAFKAGNDILLIPESVPKGVAQIKKAYKSGEITEKRLKHSVKKILMAKYKVGLNAYKSVDTTNLINDLNTAKDDLIYEEAIEKAITLIKNNRGILPIKKLKNTKVAYVALGDKKGDDFLNTLKKYTAVDKVESNNLSELLINLKEYDHVIVGFHKANQNPWQDYKFSNKELQWLDKIAAQNLTILSLFARPYALLDVDSFTNIDAILVAYQNSKIAQEKAAQILFGALGAKGKLPVSIGNTFPVGTQYKTNSIGRLSYGTPESVDIDSRKLTVIDSLAKIAVANKMTPGLQLVIARKGRVFYHKNFGYHTYAEKQKVKNDDVYDLASLTKILATLPRIMELQEKDIISMHTTLQEILPELRDTNKANITLKEMLSHYARLKPWIPFYIATIDEETNKASTKYFKRNKSGKFSVKVAENFYMRQDLQDTIYKAIANSELREKLEYKYSDLPYYFLKRFIERAYASSLDYLSQEHLYKIIGANRTGYLPLNRIDKNNIIPTEIDDYWREQKIQGYVHDQGAAMQGSIGGHAGVFSNANDVTKIMQMYLNGGYYGGRNYFKRETINAFNTCYYCDEDVRRGVGFDKPQLEEVGPTCGCVSMNSFGHTGFTGTYAWADPDEEIIYVFLSNRTFPDATNRKLITEDIRTKIQAAIYQAIE</sequence>
<dbReference type="PANTHER" id="PTHR30480">
    <property type="entry name" value="BETA-HEXOSAMINIDASE-RELATED"/>
    <property type="match status" value="1"/>
</dbReference>
<dbReference type="SUPFAM" id="SSF56601">
    <property type="entry name" value="beta-lactamase/transpeptidase-like"/>
    <property type="match status" value="1"/>
</dbReference>
<feature type="domain" description="Glycoside hydrolase family 3 C-terminal" evidence="10">
    <location>
        <begin position="398"/>
        <end position="554"/>
    </location>
</feature>